<organism evidence="3 4">
    <name type="scientific">Strongyloides venezuelensis</name>
    <name type="common">Threadworm</name>
    <dbReference type="NCBI Taxonomy" id="75913"/>
    <lineage>
        <taxon>Eukaryota</taxon>
        <taxon>Metazoa</taxon>
        <taxon>Ecdysozoa</taxon>
        <taxon>Nematoda</taxon>
        <taxon>Chromadorea</taxon>
        <taxon>Rhabditida</taxon>
        <taxon>Tylenchina</taxon>
        <taxon>Panagrolaimomorpha</taxon>
        <taxon>Strongyloidoidea</taxon>
        <taxon>Strongyloididae</taxon>
        <taxon>Strongyloides</taxon>
    </lineage>
</organism>
<accession>A0A0K0FD68</accession>
<name>A0A0K0FD68_STRVS</name>
<dbReference type="STRING" id="75913.A0A0K0FD68"/>
<evidence type="ECO:0000313" key="4">
    <source>
        <dbReference type="WBParaSite" id="SVE_0678800.1"/>
    </source>
</evidence>
<feature type="domain" description="DUF7583" evidence="1">
    <location>
        <begin position="186"/>
        <end position="283"/>
    </location>
</feature>
<dbReference type="InterPro" id="IPR056006">
    <property type="entry name" value="DUF7584"/>
</dbReference>
<reference evidence="3" key="1">
    <citation type="submission" date="2014-07" db="EMBL/GenBank/DDBJ databases">
        <authorList>
            <person name="Martin A.A"/>
            <person name="De Silva N."/>
        </authorList>
    </citation>
    <scope>NUCLEOTIDE SEQUENCE</scope>
</reference>
<reference evidence="4" key="2">
    <citation type="submission" date="2015-08" db="UniProtKB">
        <authorList>
            <consortium name="WormBaseParasite"/>
        </authorList>
    </citation>
    <scope>IDENTIFICATION</scope>
</reference>
<keyword evidence="3" id="KW-1185">Reference proteome</keyword>
<protein>
    <submittedName>
        <fullName evidence="4">6-cysteine protein</fullName>
    </submittedName>
</protein>
<evidence type="ECO:0000259" key="2">
    <source>
        <dbReference type="Pfam" id="PF24488"/>
    </source>
</evidence>
<evidence type="ECO:0000259" key="1">
    <source>
        <dbReference type="Pfam" id="PF24486"/>
    </source>
</evidence>
<dbReference type="Pfam" id="PF24488">
    <property type="entry name" value="DUF7584"/>
    <property type="match status" value="1"/>
</dbReference>
<dbReference type="AlphaFoldDB" id="A0A0K0FD68"/>
<sequence>MERQSRITEIQDKHESCNMSSRNHIIFGTKGEGGFLLMNKHKNIQNLYVNQMFYYFDSFNNSEKIKKPCGIIKIYGNSPNIQIKPYESTFEAPKVGNYHKINLLDTNQQTIEVVLDMAGNVKYYQGEKINLKRMKYVKGEPDVIENYATSITSNFTINGYEIVELIYYSPLKNSYHKISKLYYFVPSEKNFIIKEEIISYFQNNTSIKPNCSIYYLNIEYLDFVDYNGTKGSIQTLNSTDGIKGKFKIDKTSIIFDEMEDGKTTISCTYKTLDGSITTTTRFVMMDMIVKLGSNKQQLPNDTRFFSTSTTQKSRTMEKGVDNVGNKAIKQTEIFLGISMLLLLFILQM</sequence>
<feature type="domain" description="DUF7584" evidence="2">
    <location>
        <begin position="78"/>
        <end position="184"/>
    </location>
</feature>
<evidence type="ECO:0000313" key="3">
    <source>
        <dbReference type="Proteomes" id="UP000035680"/>
    </source>
</evidence>
<dbReference type="Pfam" id="PF24486">
    <property type="entry name" value="DUF7583"/>
    <property type="match status" value="1"/>
</dbReference>
<dbReference type="WBParaSite" id="SVE_0678800.1">
    <property type="protein sequence ID" value="SVE_0678800.1"/>
    <property type="gene ID" value="SVE_0678800"/>
</dbReference>
<dbReference type="InterPro" id="IPR056005">
    <property type="entry name" value="DUF7583"/>
</dbReference>
<dbReference type="Proteomes" id="UP000035680">
    <property type="component" value="Unassembled WGS sequence"/>
</dbReference>
<proteinExistence type="predicted"/>